<feature type="transmembrane region" description="Helical" evidence="14">
    <location>
        <begin position="211"/>
        <end position="231"/>
    </location>
</feature>
<evidence type="ECO:0000313" key="18">
    <source>
        <dbReference type="Proteomes" id="UP000198512"/>
    </source>
</evidence>
<dbReference type="Gene3D" id="3.30.70.3040">
    <property type="match status" value="1"/>
</dbReference>
<keyword evidence="18" id="KW-1185">Reference proteome</keyword>
<evidence type="ECO:0000256" key="6">
    <source>
        <dbReference type="ARBA" id="ARBA00022519"/>
    </source>
</evidence>
<reference evidence="17 18" key="1">
    <citation type="submission" date="2016-10" db="EMBL/GenBank/DDBJ databases">
        <authorList>
            <person name="Varghese N."/>
            <person name="Submissions S."/>
        </authorList>
    </citation>
    <scope>NUCLEOTIDE SEQUENCE [LARGE SCALE GENOMIC DNA]</scope>
    <source>
        <strain evidence="17 18">CIP 109853</strain>
    </source>
</reference>
<evidence type="ECO:0000256" key="14">
    <source>
        <dbReference type="SAM" id="Phobius"/>
    </source>
</evidence>
<dbReference type="Pfam" id="PF18075">
    <property type="entry name" value="FtsX_ECD"/>
    <property type="match status" value="1"/>
</dbReference>
<evidence type="ECO:0000256" key="12">
    <source>
        <dbReference type="PIRNR" id="PIRNR003097"/>
    </source>
</evidence>
<name>A0ABY1BJK7_9PSED</name>
<sequence>MSATRIPPPQPAQRVGAAPKKPTPAAPTPDGPDLRSQLRAWLEAHRASLSDSLRRLARQPVGSFFTCLVMAVALSLPMGLALLLDNVERLGGSWQRAAQISVFLTLETSDSQGQALREQIAGLDDVAEAEWISREQALQAFQQESGLGQALRELPENPLPGVVLVTPAEVDKATLEALRQRLAELPGVEQAQLDLLWVERLTAILKLGDRFVFGLTLLLVLALLLVIGNTIRLHIENRRTEIEVIKLVGGTDSYVRRPFLYMGALYGLGAGLLAWLVLAYGLNWLNDAVVRLAGLYGSDFALGGVPLGDGFSLVLGAVLLGYIGAWLAVARHLSELAPR</sequence>
<gene>
    <name evidence="17" type="ORF">SAMN05216600_11377</name>
</gene>
<evidence type="ECO:0000256" key="5">
    <source>
        <dbReference type="ARBA" id="ARBA00022475"/>
    </source>
</evidence>
<dbReference type="NCBIfam" id="TIGR00439">
    <property type="entry name" value="FtsX_Gneg"/>
    <property type="match status" value="1"/>
</dbReference>
<dbReference type="InterPro" id="IPR004513">
    <property type="entry name" value="FtsX"/>
</dbReference>
<feature type="transmembrane region" description="Helical" evidence="14">
    <location>
        <begin position="259"/>
        <end position="282"/>
    </location>
</feature>
<dbReference type="PANTHER" id="PTHR47755:SF1">
    <property type="entry name" value="CELL DIVISION PROTEIN FTSX"/>
    <property type="match status" value="1"/>
</dbReference>
<proteinExistence type="inferred from homology"/>
<evidence type="ECO:0000259" key="15">
    <source>
        <dbReference type="Pfam" id="PF02687"/>
    </source>
</evidence>
<organism evidence="17 18">
    <name type="scientific">Pseudomonas cuatrocienegasensis</name>
    <dbReference type="NCBI Taxonomy" id="543360"/>
    <lineage>
        <taxon>Bacteria</taxon>
        <taxon>Pseudomonadati</taxon>
        <taxon>Pseudomonadota</taxon>
        <taxon>Gammaproteobacteria</taxon>
        <taxon>Pseudomonadales</taxon>
        <taxon>Pseudomonadaceae</taxon>
        <taxon>Pseudomonas</taxon>
    </lineage>
</organism>
<protein>
    <recommendedName>
        <fullName evidence="4 12">Cell division protein FtsX</fullName>
    </recommendedName>
</protein>
<evidence type="ECO:0000256" key="7">
    <source>
        <dbReference type="ARBA" id="ARBA00022618"/>
    </source>
</evidence>
<comment type="function">
    <text evidence="12">Part of the ABC transporter FtsEX involved in cellular division.</text>
</comment>
<dbReference type="RefSeq" id="WP_069518802.1">
    <property type="nucleotide sequence ID" value="NZ_FOFP01000013.1"/>
</dbReference>
<evidence type="ECO:0000256" key="4">
    <source>
        <dbReference type="ARBA" id="ARBA00021907"/>
    </source>
</evidence>
<keyword evidence="7 12" id="KW-0132">Cell division</keyword>
<accession>A0ABY1BJK7</accession>
<feature type="region of interest" description="Disordered" evidence="13">
    <location>
        <begin position="1"/>
        <end position="34"/>
    </location>
</feature>
<evidence type="ECO:0000256" key="10">
    <source>
        <dbReference type="ARBA" id="ARBA00023136"/>
    </source>
</evidence>
<dbReference type="InterPro" id="IPR040690">
    <property type="entry name" value="FtsX_ECD"/>
</dbReference>
<comment type="subunit">
    <text evidence="3">Forms a membrane-associated complex with FtsE.</text>
</comment>
<evidence type="ECO:0000313" key="17">
    <source>
        <dbReference type="EMBL" id="SER01074.1"/>
    </source>
</evidence>
<evidence type="ECO:0000256" key="9">
    <source>
        <dbReference type="ARBA" id="ARBA00022989"/>
    </source>
</evidence>
<evidence type="ECO:0000259" key="16">
    <source>
        <dbReference type="Pfam" id="PF18075"/>
    </source>
</evidence>
<keyword evidence="11 12" id="KW-0131">Cell cycle</keyword>
<dbReference type="PIRSF" id="PIRSF003097">
    <property type="entry name" value="FtsX"/>
    <property type="match status" value="1"/>
</dbReference>
<comment type="similarity">
    <text evidence="2 12">Belongs to the ABC-4 integral membrane protein family. FtsX subfamily.</text>
</comment>
<evidence type="ECO:0000256" key="2">
    <source>
        <dbReference type="ARBA" id="ARBA00007379"/>
    </source>
</evidence>
<feature type="transmembrane region" description="Helical" evidence="14">
    <location>
        <begin position="61"/>
        <end position="84"/>
    </location>
</feature>
<comment type="subcellular location">
    <subcellularLocation>
        <location evidence="1">Cell inner membrane</location>
        <topology evidence="1">Multi-pass membrane protein</topology>
    </subcellularLocation>
</comment>
<dbReference type="Pfam" id="PF02687">
    <property type="entry name" value="FtsX"/>
    <property type="match status" value="1"/>
</dbReference>
<feature type="domain" description="FtsX extracellular" evidence="16">
    <location>
        <begin position="99"/>
        <end position="190"/>
    </location>
</feature>
<dbReference type="InterPro" id="IPR047590">
    <property type="entry name" value="FtsX_proteobact-type"/>
</dbReference>
<feature type="domain" description="ABC3 transporter permease C-terminal" evidence="15">
    <location>
        <begin position="216"/>
        <end position="330"/>
    </location>
</feature>
<dbReference type="InterPro" id="IPR003838">
    <property type="entry name" value="ABC3_permease_C"/>
</dbReference>
<dbReference type="PANTHER" id="PTHR47755">
    <property type="entry name" value="CELL DIVISION PROTEIN FTSX"/>
    <property type="match status" value="1"/>
</dbReference>
<feature type="compositionally biased region" description="Pro residues" evidence="13">
    <location>
        <begin position="1"/>
        <end position="11"/>
    </location>
</feature>
<feature type="transmembrane region" description="Helical" evidence="14">
    <location>
        <begin position="310"/>
        <end position="329"/>
    </location>
</feature>
<dbReference type="GO" id="GO:0051301">
    <property type="term" value="P:cell division"/>
    <property type="evidence" value="ECO:0007669"/>
    <property type="project" value="UniProtKB-KW"/>
</dbReference>
<evidence type="ECO:0000256" key="1">
    <source>
        <dbReference type="ARBA" id="ARBA00004429"/>
    </source>
</evidence>
<keyword evidence="9 14" id="KW-1133">Transmembrane helix</keyword>
<feature type="compositionally biased region" description="Pro residues" evidence="13">
    <location>
        <begin position="21"/>
        <end position="30"/>
    </location>
</feature>
<evidence type="ECO:0000256" key="3">
    <source>
        <dbReference type="ARBA" id="ARBA00011160"/>
    </source>
</evidence>
<evidence type="ECO:0000256" key="13">
    <source>
        <dbReference type="SAM" id="MobiDB-lite"/>
    </source>
</evidence>
<keyword evidence="6 12" id="KW-0997">Cell inner membrane</keyword>
<keyword evidence="8 14" id="KW-0812">Transmembrane</keyword>
<keyword evidence="5 12" id="KW-1003">Cell membrane</keyword>
<dbReference type="EMBL" id="FOFP01000013">
    <property type="protein sequence ID" value="SER01074.1"/>
    <property type="molecule type" value="Genomic_DNA"/>
</dbReference>
<evidence type="ECO:0000256" key="8">
    <source>
        <dbReference type="ARBA" id="ARBA00022692"/>
    </source>
</evidence>
<keyword evidence="10 12" id="KW-0472">Membrane</keyword>
<evidence type="ECO:0000256" key="11">
    <source>
        <dbReference type="ARBA" id="ARBA00023306"/>
    </source>
</evidence>
<comment type="caution">
    <text evidence="17">The sequence shown here is derived from an EMBL/GenBank/DDBJ whole genome shotgun (WGS) entry which is preliminary data.</text>
</comment>
<dbReference type="Proteomes" id="UP000198512">
    <property type="component" value="Unassembled WGS sequence"/>
</dbReference>